<organism evidence="1 2">
    <name type="scientific">Sphaeroforma arctica JP610</name>
    <dbReference type="NCBI Taxonomy" id="667725"/>
    <lineage>
        <taxon>Eukaryota</taxon>
        <taxon>Ichthyosporea</taxon>
        <taxon>Ichthyophonida</taxon>
        <taxon>Sphaeroforma</taxon>
    </lineage>
</organism>
<keyword evidence="2" id="KW-1185">Reference proteome</keyword>
<evidence type="ECO:0000313" key="2">
    <source>
        <dbReference type="Proteomes" id="UP000054560"/>
    </source>
</evidence>
<protein>
    <submittedName>
        <fullName evidence="1">Uncharacterized protein</fullName>
    </submittedName>
</protein>
<dbReference type="OrthoDB" id="2684236at2759"/>
<sequence length="85" mass="9229">VTRSFDANRILVVSAMATLADALVRVIANDLPSIFSQHMCGTPPPAPEFNFHAFGIDVGSFETQSEYMQFTTPEACLSFIVGSML</sequence>
<feature type="non-terminal residue" evidence="1">
    <location>
        <position position="1"/>
    </location>
</feature>
<dbReference type="AlphaFoldDB" id="A0A0L0F580"/>
<gene>
    <name evidence="1" type="ORF">SARC_15588</name>
</gene>
<reference evidence="1 2" key="1">
    <citation type="submission" date="2011-02" db="EMBL/GenBank/DDBJ databases">
        <title>The Genome Sequence of Sphaeroforma arctica JP610.</title>
        <authorList>
            <consortium name="The Broad Institute Genome Sequencing Platform"/>
            <person name="Russ C."/>
            <person name="Cuomo C."/>
            <person name="Young S.K."/>
            <person name="Zeng Q."/>
            <person name="Gargeya S."/>
            <person name="Alvarado L."/>
            <person name="Berlin A."/>
            <person name="Chapman S.B."/>
            <person name="Chen Z."/>
            <person name="Freedman E."/>
            <person name="Gellesch M."/>
            <person name="Goldberg J."/>
            <person name="Griggs A."/>
            <person name="Gujja S."/>
            <person name="Heilman E."/>
            <person name="Heiman D."/>
            <person name="Howarth C."/>
            <person name="Mehta T."/>
            <person name="Neiman D."/>
            <person name="Pearson M."/>
            <person name="Roberts A."/>
            <person name="Saif S."/>
            <person name="Shea T."/>
            <person name="Shenoy N."/>
            <person name="Sisk P."/>
            <person name="Stolte C."/>
            <person name="Sykes S."/>
            <person name="White J."/>
            <person name="Yandava C."/>
            <person name="Burger G."/>
            <person name="Gray M.W."/>
            <person name="Holland P.W.H."/>
            <person name="King N."/>
            <person name="Lang F.B.F."/>
            <person name="Roger A.J."/>
            <person name="Ruiz-Trillo I."/>
            <person name="Haas B."/>
            <person name="Nusbaum C."/>
            <person name="Birren B."/>
        </authorList>
    </citation>
    <scope>NUCLEOTIDE SEQUENCE [LARGE SCALE GENOMIC DNA]</scope>
    <source>
        <strain evidence="1 2">JP610</strain>
    </source>
</reference>
<dbReference type="GeneID" id="25916092"/>
<proteinExistence type="predicted"/>
<accession>A0A0L0F580</accession>
<dbReference type="EMBL" id="KQ247977">
    <property type="protein sequence ID" value="KNC71867.1"/>
    <property type="molecule type" value="Genomic_DNA"/>
</dbReference>
<name>A0A0L0F580_9EUKA</name>
<evidence type="ECO:0000313" key="1">
    <source>
        <dbReference type="EMBL" id="KNC71867.1"/>
    </source>
</evidence>
<dbReference type="RefSeq" id="XP_014145769.1">
    <property type="nucleotide sequence ID" value="XM_014290294.1"/>
</dbReference>
<dbReference type="Proteomes" id="UP000054560">
    <property type="component" value="Unassembled WGS sequence"/>
</dbReference>